<evidence type="ECO:0008006" key="3">
    <source>
        <dbReference type="Google" id="ProtNLM"/>
    </source>
</evidence>
<dbReference type="RefSeq" id="WP_155988124.1">
    <property type="nucleotide sequence ID" value="NZ_CP048751.1"/>
</dbReference>
<reference evidence="1 2" key="1">
    <citation type="submission" date="2020-01" db="EMBL/GenBank/DDBJ databases">
        <authorList>
            <person name="Wang S."/>
        </authorList>
    </citation>
    <scope>NUCLEOTIDE SEQUENCE [LARGE SCALE GENOMIC DNA]</scope>
    <source>
        <strain evidence="1 2">D151-2-6</strain>
    </source>
</reference>
<gene>
    <name evidence="1" type="ORF">GYM46_00135</name>
</gene>
<accession>A0AB37E2Q0</accession>
<proteinExistence type="predicted"/>
<dbReference type="KEGG" id="bmed:GYM46_00135"/>
<protein>
    <recommendedName>
        <fullName evidence="3">Lipoprotein</fullName>
    </recommendedName>
</protein>
<dbReference type="Proteomes" id="UP000501325">
    <property type="component" value="Chromosome"/>
</dbReference>
<sequence>MSFIDVKRLATTMRRAIHIGLFIGTVLGLCACASQYDANGRPVSGAYGSIEAGRAG</sequence>
<evidence type="ECO:0000313" key="1">
    <source>
        <dbReference type="EMBL" id="QIH71501.1"/>
    </source>
</evidence>
<organism evidence="1 2">
    <name type="scientific">Brevundimonas mediterranea</name>
    <dbReference type="NCBI Taxonomy" id="74329"/>
    <lineage>
        <taxon>Bacteria</taxon>
        <taxon>Pseudomonadati</taxon>
        <taxon>Pseudomonadota</taxon>
        <taxon>Alphaproteobacteria</taxon>
        <taxon>Caulobacterales</taxon>
        <taxon>Caulobacteraceae</taxon>
        <taxon>Brevundimonas</taxon>
    </lineage>
</organism>
<name>A0AB37E2Q0_9CAUL</name>
<dbReference type="AlphaFoldDB" id="A0AB37E2Q0"/>
<dbReference type="PROSITE" id="PS51257">
    <property type="entry name" value="PROKAR_LIPOPROTEIN"/>
    <property type="match status" value="1"/>
</dbReference>
<evidence type="ECO:0000313" key="2">
    <source>
        <dbReference type="Proteomes" id="UP000501325"/>
    </source>
</evidence>
<dbReference type="EMBL" id="CP048751">
    <property type="protein sequence ID" value="QIH71501.1"/>
    <property type="molecule type" value="Genomic_DNA"/>
</dbReference>